<comment type="caution">
    <text evidence="1">The sequence shown here is derived from an EMBL/GenBank/DDBJ whole genome shotgun (WGS) entry which is preliminary data.</text>
</comment>
<accession>A0ABX1VU18</accession>
<proteinExistence type="predicted"/>
<evidence type="ECO:0000313" key="1">
    <source>
        <dbReference type="EMBL" id="NNJ31530.1"/>
    </source>
</evidence>
<sequence>MKFYEFGQKENPAIMLLPGTCCHWKNNFSHVVDLLKNDLYVVCVSYDGFDETEKTEFSDMQSEIEKIELYIKEQFQGNIHAIYGCSLGGSFIGLLMKRGKIHMNHGIIGSSDLDEASKGKAKLQAMLIIPLFYKMLHSGKVPKFIRNRMIKRAGKEYTKNGLRMMGIGGVDMSFVSKNSMKNQFYSDLITVLEKHIEVKDTQVHCFFAAKMGEKYKQRYLNHFSNPHIIEHDLLHEELLVCYPQEWVKNVKRCIL</sequence>
<dbReference type="EMBL" id="JAAOXG010000038">
    <property type="protein sequence ID" value="NNJ31530.1"/>
    <property type="molecule type" value="Genomic_DNA"/>
</dbReference>
<organism evidence="1 2">
    <name type="scientific">Lacrimispora defluvii</name>
    <dbReference type="NCBI Taxonomy" id="2719233"/>
    <lineage>
        <taxon>Bacteria</taxon>
        <taxon>Bacillati</taxon>
        <taxon>Bacillota</taxon>
        <taxon>Clostridia</taxon>
        <taxon>Lachnospirales</taxon>
        <taxon>Lachnospiraceae</taxon>
        <taxon>Lacrimispora</taxon>
    </lineage>
</organism>
<dbReference type="InterPro" id="IPR029058">
    <property type="entry name" value="AB_hydrolase_fold"/>
</dbReference>
<dbReference type="SUPFAM" id="SSF53474">
    <property type="entry name" value="alpha/beta-Hydrolases"/>
    <property type="match status" value="1"/>
</dbReference>
<dbReference type="RefSeq" id="WP_170822659.1">
    <property type="nucleotide sequence ID" value="NZ_JAAOXG010000038.1"/>
</dbReference>
<evidence type="ECO:0000313" key="2">
    <source>
        <dbReference type="Proteomes" id="UP000539052"/>
    </source>
</evidence>
<name>A0ABX1VU18_9FIRM</name>
<dbReference type="GO" id="GO:0016787">
    <property type="term" value="F:hydrolase activity"/>
    <property type="evidence" value="ECO:0007669"/>
    <property type="project" value="UniProtKB-KW"/>
</dbReference>
<dbReference type="Proteomes" id="UP000539052">
    <property type="component" value="Unassembled WGS sequence"/>
</dbReference>
<dbReference type="Gene3D" id="3.40.50.1820">
    <property type="entry name" value="alpha/beta hydrolase"/>
    <property type="match status" value="1"/>
</dbReference>
<keyword evidence="2" id="KW-1185">Reference proteome</keyword>
<protein>
    <submittedName>
        <fullName evidence="1">Alpha/beta hydrolase</fullName>
    </submittedName>
</protein>
<reference evidence="1 2" key="1">
    <citation type="submission" date="2020-03" db="EMBL/GenBank/DDBJ databases">
        <title>Genome Sequence of industrial isolate, B5A.</title>
        <authorList>
            <person name="Sharma S."/>
            <person name="Patil P.B."/>
            <person name="Korpole S."/>
        </authorList>
    </citation>
    <scope>NUCLEOTIDE SEQUENCE [LARGE SCALE GENOMIC DNA]</scope>
    <source>
        <strain evidence="1 2">PI-S10-B5A</strain>
    </source>
</reference>
<gene>
    <name evidence="1" type="ORF">G9470_17285</name>
</gene>
<keyword evidence="1" id="KW-0378">Hydrolase</keyword>